<evidence type="ECO:0000313" key="3">
    <source>
        <dbReference type="Proteomes" id="UP000198757"/>
    </source>
</evidence>
<dbReference type="Pfam" id="PF08022">
    <property type="entry name" value="FAD_binding_8"/>
    <property type="match status" value="1"/>
</dbReference>
<dbReference type="EMBL" id="FMZO01000001">
    <property type="protein sequence ID" value="SDC12533.1"/>
    <property type="molecule type" value="Genomic_DNA"/>
</dbReference>
<feature type="domain" description="FAD-binding FR-type" evidence="1">
    <location>
        <begin position="1"/>
        <end position="101"/>
    </location>
</feature>
<dbReference type="GO" id="GO:0016491">
    <property type="term" value="F:oxidoreductase activity"/>
    <property type="evidence" value="ECO:0007669"/>
    <property type="project" value="InterPro"/>
</dbReference>
<dbReference type="PROSITE" id="PS51384">
    <property type="entry name" value="FAD_FR"/>
    <property type="match status" value="1"/>
</dbReference>
<dbReference type="AlphaFoldDB" id="A0A1G6J1R4"/>
<dbReference type="InterPro" id="IPR050415">
    <property type="entry name" value="MRET"/>
</dbReference>
<gene>
    <name evidence="2" type="ORF">SAMN04487894_101390</name>
</gene>
<protein>
    <submittedName>
        <fullName evidence="2">Ferredoxin-NADP reductase</fullName>
    </submittedName>
</protein>
<sequence length="222" mass="25019">MKYPVKIRSIVHVTHDVLGIRVDKPEGWAYTPGQATEVFIDKEGWKEEGRPFTFTSLPDDAYLEFTIKTYPERKGVTAQLRQLKEGDTLLLNDIFGEIAYKGEGLFIAGGAGITPFIAILRQLSQEGRLGNNRLLFANKRREDIIHEEELRRLLGARFVNILSGEMVPGYEQGYISETVLKALISDRGDYVYLCGPPPMMDAVEQVLTDLQIDPARVVKEGF</sequence>
<dbReference type="SUPFAM" id="SSF63380">
    <property type="entry name" value="Riboflavin synthase domain-like"/>
    <property type="match status" value="1"/>
</dbReference>
<dbReference type="PRINTS" id="PR00410">
    <property type="entry name" value="PHEHYDRXLASE"/>
</dbReference>
<dbReference type="InterPro" id="IPR017927">
    <property type="entry name" value="FAD-bd_FR_type"/>
</dbReference>
<evidence type="ECO:0000313" key="2">
    <source>
        <dbReference type="EMBL" id="SDC12533.1"/>
    </source>
</evidence>
<dbReference type="Proteomes" id="UP000198757">
    <property type="component" value="Unassembled WGS sequence"/>
</dbReference>
<dbReference type="InterPro" id="IPR039261">
    <property type="entry name" value="FNR_nucleotide-bd"/>
</dbReference>
<dbReference type="InterPro" id="IPR001709">
    <property type="entry name" value="Flavoprot_Pyr_Nucl_cyt_Rdtase"/>
</dbReference>
<evidence type="ECO:0000259" key="1">
    <source>
        <dbReference type="PROSITE" id="PS51384"/>
    </source>
</evidence>
<keyword evidence="3" id="KW-1185">Reference proteome</keyword>
<dbReference type="OrthoDB" id="9789468at2"/>
<dbReference type="Gene3D" id="3.40.50.80">
    <property type="entry name" value="Nucleotide-binding domain of ferredoxin-NADP reductase (FNR) module"/>
    <property type="match status" value="1"/>
</dbReference>
<dbReference type="InterPro" id="IPR017938">
    <property type="entry name" value="Riboflavin_synthase-like_b-brl"/>
</dbReference>
<dbReference type="STRING" id="1285928.SAMN04487894_101390"/>
<dbReference type="Pfam" id="PF00175">
    <property type="entry name" value="NAD_binding_1"/>
    <property type="match status" value="1"/>
</dbReference>
<dbReference type="RefSeq" id="WP_090388325.1">
    <property type="nucleotide sequence ID" value="NZ_FMZO01000001.1"/>
</dbReference>
<dbReference type="CDD" id="cd06196">
    <property type="entry name" value="FNR_like_1"/>
    <property type="match status" value="1"/>
</dbReference>
<dbReference type="InterPro" id="IPR001433">
    <property type="entry name" value="OxRdtase_FAD/NAD-bd"/>
</dbReference>
<dbReference type="Gene3D" id="2.40.30.10">
    <property type="entry name" value="Translation factors"/>
    <property type="match status" value="1"/>
</dbReference>
<dbReference type="PANTHER" id="PTHR47354">
    <property type="entry name" value="NADH OXIDOREDUCTASE HCR"/>
    <property type="match status" value="1"/>
</dbReference>
<organism evidence="2 3">
    <name type="scientific">Niabella drilacis (strain DSM 25811 / CCM 8410 / CCUG 62505 / LMG 26954 / E90)</name>
    <dbReference type="NCBI Taxonomy" id="1285928"/>
    <lineage>
        <taxon>Bacteria</taxon>
        <taxon>Pseudomonadati</taxon>
        <taxon>Bacteroidota</taxon>
        <taxon>Chitinophagia</taxon>
        <taxon>Chitinophagales</taxon>
        <taxon>Chitinophagaceae</taxon>
        <taxon>Niabella</taxon>
    </lineage>
</organism>
<dbReference type="InterPro" id="IPR013112">
    <property type="entry name" value="FAD-bd_8"/>
</dbReference>
<reference evidence="3" key="1">
    <citation type="submission" date="2016-10" db="EMBL/GenBank/DDBJ databases">
        <authorList>
            <person name="Varghese N."/>
            <person name="Submissions S."/>
        </authorList>
    </citation>
    <scope>NUCLEOTIDE SEQUENCE [LARGE SCALE GENOMIC DNA]</scope>
    <source>
        <strain evidence="3">DSM 25811 / CCM 8410 / LMG 26954 / E90</strain>
    </source>
</reference>
<proteinExistence type="predicted"/>
<dbReference type="SUPFAM" id="SSF52343">
    <property type="entry name" value="Ferredoxin reductase-like, C-terminal NADP-linked domain"/>
    <property type="match status" value="1"/>
</dbReference>
<dbReference type="PRINTS" id="PR00371">
    <property type="entry name" value="FPNCR"/>
</dbReference>
<name>A0A1G6J1R4_NIADE</name>
<accession>A0A1G6J1R4</accession>
<dbReference type="PANTHER" id="PTHR47354:SF5">
    <property type="entry name" value="PROTEIN RFBI"/>
    <property type="match status" value="1"/>
</dbReference>